<evidence type="ECO:0000256" key="2">
    <source>
        <dbReference type="ARBA" id="ARBA00009528"/>
    </source>
</evidence>
<dbReference type="NCBIfam" id="NF002074">
    <property type="entry name" value="PRK00913.1-4"/>
    <property type="match status" value="1"/>
</dbReference>
<dbReference type="HAMAP" id="MF_00181">
    <property type="entry name" value="Cytosol_peptidase_M17"/>
    <property type="match status" value="1"/>
</dbReference>
<dbReference type="GO" id="GO:0006508">
    <property type="term" value="P:proteolysis"/>
    <property type="evidence" value="ECO:0007669"/>
    <property type="project" value="UniProtKB-KW"/>
</dbReference>
<dbReference type="GO" id="GO:0030145">
    <property type="term" value="F:manganese ion binding"/>
    <property type="evidence" value="ECO:0007669"/>
    <property type="project" value="InterPro"/>
</dbReference>
<dbReference type="InterPro" id="IPR043472">
    <property type="entry name" value="Macro_dom-like"/>
</dbReference>
<evidence type="ECO:0000259" key="7">
    <source>
        <dbReference type="PROSITE" id="PS00631"/>
    </source>
</evidence>
<comment type="similarity">
    <text evidence="2">Belongs to the peptidase M17 family.</text>
</comment>
<dbReference type="Pfam" id="PF02789">
    <property type="entry name" value="Peptidase_M17_N"/>
    <property type="match status" value="1"/>
</dbReference>
<feature type="domain" description="Cytosol aminopeptidase" evidence="7">
    <location>
        <begin position="348"/>
        <end position="355"/>
    </location>
</feature>
<dbReference type="NCBIfam" id="NF002083">
    <property type="entry name" value="PRK00913.3-5"/>
    <property type="match status" value="1"/>
</dbReference>
<organism evidence="8">
    <name type="scientific">marine metagenome</name>
    <dbReference type="NCBI Taxonomy" id="408172"/>
    <lineage>
        <taxon>unclassified sequences</taxon>
        <taxon>metagenomes</taxon>
        <taxon>ecological metagenomes</taxon>
    </lineage>
</organism>
<dbReference type="PRINTS" id="PR00481">
    <property type="entry name" value="LAMNOPPTDASE"/>
</dbReference>
<dbReference type="InterPro" id="IPR000819">
    <property type="entry name" value="Peptidase_M17_C"/>
</dbReference>
<dbReference type="EMBL" id="UINC01005032">
    <property type="protein sequence ID" value="SVA18587.1"/>
    <property type="molecule type" value="Genomic_DNA"/>
</dbReference>
<proteinExistence type="inferred from homology"/>
<dbReference type="Gene3D" id="3.40.630.10">
    <property type="entry name" value="Zn peptidases"/>
    <property type="match status" value="1"/>
</dbReference>
<dbReference type="Pfam" id="PF00883">
    <property type="entry name" value="Peptidase_M17"/>
    <property type="match status" value="1"/>
</dbReference>
<dbReference type="InterPro" id="IPR011356">
    <property type="entry name" value="Leucine_aapep/pepB"/>
</dbReference>
<reference evidence="8" key="1">
    <citation type="submission" date="2018-05" db="EMBL/GenBank/DDBJ databases">
        <authorList>
            <person name="Lanie J.A."/>
            <person name="Ng W.-L."/>
            <person name="Kazmierczak K.M."/>
            <person name="Andrzejewski T.M."/>
            <person name="Davidsen T.M."/>
            <person name="Wayne K.J."/>
            <person name="Tettelin H."/>
            <person name="Glass J.I."/>
            <person name="Rusch D."/>
            <person name="Podicherti R."/>
            <person name="Tsui H.-C.T."/>
            <person name="Winkler M.E."/>
        </authorList>
    </citation>
    <scope>NUCLEOTIDE SEQUENCE</scope>
</reference>
<dbReference type="InterPro" id="IPR023042">
    <property type="entry name" value="Peptidase_M17_leu_NH2_pept"/>
</dbReference>
<sequence length="501" mass="53481">MEIKVATEDILGINTPAIIIGLYEDSKELDSVTTILDEAMGGAISQLRNGQEIKGSSGEFTLIHTLGRIPAKRILVSGLGKKNNFDLNTVRALMGNASRYLRARGILSFCTTAYGIESGILKPVGCGQAIAEGAILGTYQFHNYRTNMENQRNTEEITIVSRESDLSDSLEIGVRQGEMIASGVALSRDMSNTPANDLTPSKMAEIATTVAREGNLDITILDRSDMEKLGMGALVGVARGSHQPPKLIALEYKGDPDRPKHVLGLIGKGVTFDTGGISLKPALNMENMKGDMTGGSSVIGAMKAISALKPKINVTGVVPTTENMPGGDAQRPGDIVRAMNDKTIEVINTDAEGRLILSDAMVYAVRKLGVSHMVDIATLTGAIIVSLGSVRIGVFGNNQEWIDQVIRTGNDGGERMWSFPMDDDYGEQLKSTFADMMNVGGKEAGSITAAKFLSEFTEGVPWVHLDIAGSYRMSADKGWHVKGSSGGPVRTLINLALADSF</sequence>
<name>A0A381TUG5_9ZZZZ</name>
<evidence type="ECO:0000256" key="4">
    <source>
        <dbReference type="ARBA" id="ARBA00022438"/>
    </source>
</evidence>
<evidence type="ECO:0000256" key="1">
    <source>
        <dbReference type="ARBA" id="ARBA00000135"/>
    </source>
</evidence>
<dbReference type="GO" id="GO:0070006">
    <property type="term" value="F:metalloaminopeptidase activity"/>
    <property type="evidence" value="ECO:0007669"/>
    <property type="project" value="InterPro"/>
</dbReference>
<dbReference type="AlphaFoldDB" id="A0A381TUG5"/>
<comment type="catalytic activity">
    <reaction evidence="1">
        <text>Release of an N-terminal amino acid, Xaa-|-Yaa-, in which Xaa is preferably Leu, but may be other amino acids including Pro although not Arg or Lys, and Yaa may be Pro. Amino acid amides and methyl esters are also readily hydrolyzed, but rates on arylamides are exceedingly low.</text>
        <dbReference type="EC" id="3.4.11.1"/>
    </reaction>
</comment>
<dbReference type="Gene3D" id="3.40.220.10">
    <property type="entry name" value="Leucine Aminopeptidase, subunit E, domain 1"/>
    <property type="match status" value="1"/>
</dbReference>
<dbReference type="PANTHER" id="PTHR11963:SF23">
    <property type="entry name" value="CYTOSOL AMINOPEPTIDASE"/>
    <property type="match status" value="1"/>
</dbReference>
<gene>
    <name evidence="8" type="ORF">METZ01_LOCUS71441</name>
</gene>
<dbReference type="GO" id="GO:0005737">
    <property type="term" value="C:cytoplasm"/>
    <property type="evidence" value="ECO:0007669"/>
    <property type="project" value="InterPro"/>
</dbReference>
<evidence type="ECO:0000256" key="5">
    <source>
        <dbReference type="ARBA" id="ARBA00022670"/>
    </source>
</evidence>
<dbReference type="PROSITE" id="PS00631">
    <property type="entry name" value="CYTOSOL_AP"/>
    <property type="match status" value="1"/>
</dbReference>
<dbReference type="EC" id="3.4.11.1" evidence="3"/>
<protein>
    <recommendedName>
        <fullName evidence="3">leucyl aminopeptidase</fullName>
        <ecNumber evidence="3">3.4.11.1</ecNumber>
    </recommendedName>
</protein>
<dbReference type="SUPFAM" id="SSF53187">
    <property type="entry name" value="Zn-dependent exopeptidases"/>
    <property type="match status" value="1"/>
</dbReference>
<evidence type="ECO:0000256" key="6">
    <source>
        <dbReference type="ARBA" id="ARBA00022801"/>
    </source>
</evidence>
<dbReference type="InterPro" id="IPR008283">
    <property type="entry name" value="Peptidase_M17_N"/>
</dbReference>
<dbReference type="NCBIfam" id="NF002073">
    <property type="entry name" value="PRK00913.1-2"/>
    <property type="match status" value="1"/>
</dbReference>
<keyword evidence="4" id="KW-0031">Aminopeptidase</keyword>
<accession>A0A381TUG5</accession>
<keyword evidence="6" id="KW-0378">Hydrolase</keyword>
<dbReference type="PANTHER" id="PTHR11963">
    <property type="entry name" value="LEUCINE AMINOPEPTIDASE-RELATED"/>
    <property type="match status" value="1"/>
</dbReference>
<dbReference type="CDD" id="cd00433">
    <property type="entry name" value="Peptidase_M17"/>
    <property type="match status" value="1"/>
</dbReference>
<evidence type="ECO:0000313" key="8">
    <source>
        <dbReference type="EMBL" id="SVA18587.1"/>
    </source>
</evidence>
<dbReference type="SUPFAM" id="SSF52949">
    <property type="entry name" value="Macro domain-like"/>
    <property type="match status" value="1"/>
</dbReference>
<evidence type="ECO:0000256" key="3">
    <source>
        <dbReference type="ARBA" id="ARBA00012565"/>
    </source>
</evidence>
<keyword evidence="5" id="KW-0645">Protease</keyword>